<dbReference type="PROSITE" id="PS01091">
    <property type="entry name" value="TATD_3"/>
    <property type="match status" value="1"/>
</dbReference>
<dbReference type="SUPFAM" id="SSF51556">
    <property type="entry name" value="Metallo-dependent hydrolases"/>
    <property type="match status" value="1"/>
</dbReference>
<evidence type="ECO:0000256" key="5">
    <source>
        <dbReference type="PIRSR" id="PIRSR005902-1"/>
    </source>
</evidence>
<proteinExistence type="inferred from homology"/>
<dbReference type="InterPro" id="IPR001130">
    <property type="entry name" value="TatD-like"/>
</dbReference>
<dbReference type="AlphaFoldDB" id="A0A2P6NFE9"/>
<evidence type="ECO:0000256" key="4">
    <source>
        <dbReference type="ARBA" id="ARBA00022801"/>
    </source>
</evidence>
<dbReference type="PANTHER" id="PTHR10060:SF15">
    <property type="entry name" value="DEOXYRIBONUCLEASE TATDN1"/>
    <property type="match status" value="1"/>
</dbReference>
<dbReference type="InParanoid" id="A0A2P6NFE9"/>
<dbReference type="PANTHER" id="PTHR10060">
    <property type="entry name" value="TATD FAMILY DEOXYRIBONUCLEASE"/>
    <property type="match status" value="1"/>
</dbReference>
<dbReference type="PIRSF" id="PIRSF005902">
    <property type="entry name" value="DNase_TatD"/>
    <property type="match status" value="1"/>
</dbReference>
<dbReference type="GO" id="GO:0008296">
    <property type="term" value="F:3'-5'-DNA exonuclease activity"/>
    <property type="evidence" value="ECO:0007669"/>
    <property type="project" value="TreeGrafter"/>
</dbReference>
<protein>
    <submittedName>
        <fullName evidence="6">Putative deoxyribonuclease</fullName>
    </submittedName>
</protein>
<dbReference type="EMBL" id="MDYQ01000098">
    <property type="protein sequence ID" value="PRP82672.1"/>
    <property type="molecule type" value="Genomic_DNA"/>
</dbReference>
<evidence type="ECO:0000256" key="1">
    <source>
        <dbReference type="ARBA" id="ARBA00009275"/>
    </source>
</evidence>
<keyword evidence="4" id="KW-0378">Hydrolase</keyword>
<evidence type="ECO:0000256" key="2">
    <source>
        <dbReference type="ARBA" id="ARBA00022722"/>
    </source>
</evidence>
<dbReference type="OrthoDB" id="6079689at2759"/>
<evidence type="ECO:0000313" key="6">
    <source>
        <dbReference type="EMBL" id="PRP82672.1"/>
    </source>
</evidence>
<organism evidence="6 7">
    <name type="scientific">Planoprotostelium fungivorum</name>
    <dbReference type="NCBI Taxonomy" id="1890364"/>
    <lineage>
        <taxon>Eukaryota</taxon>
        <taxon>Amoebozoa</taxon>
        <taxon>Evosea</taxon>
        <taxon>Variosea</taxon>
        <taxon>Cavosteliida</taxon>
        <taxon>Cavosteliaceae</taxon>
        <taxon>Planoprotostelium</taxon>
    </lineage>
</organism>
<reference evidence="6 7" key="1">
    <citation type="journal article" date="2018" name="Genome Biol. Evol.">
        <title>Multiple Roots of Fruiting Body Formation in Amoebozoa.</title>
        <authorList>
            <person name="Hillmann F."/>
            <person name="Forbes G."/>
            <person name="Novohradska S."/>
            <person name="Ferling I."/>
            <person name="Riege K."/>
            <person name="Groth M."/>
            <person name="Westermann M."/>
            <person name="Marz M."/>
            <person name="Spaller T."/>
            <person name="Winckler T."/>
            <person name="Schaap P."/>
            <person name="Glockner G."/>
        </authorList>
    </citation>
    <scope>NUCLEOTIDE SEQUENCE [LARGE SCALE GENOMIC DNA]</scope>
    <source>
        <strain evidence="6 7">Jena</strain>
    </source>
</reference>
<dbReference type="CDD" id="cd01310">
    <property type="entry name" value="TatD_DNAse"/>
    <property type="match status" value="1"/>
</dbReference>
<feature type="binding site" evidence="5">
    <location>
        <position position="142"/>
    </location>
    <ligand>
        <name>a divalent metal cation</name>
        <dbReference type="ChEBI" id="CHEBI:60240"/>
        <label>2</label>
    </ligand>
</feature>
<keyword evidence="2" id="KW-0540">Nuclease</keyword>
<comment type="similarity">
    <text evidence="1">Belongs to the metallo-dependent hydrolases superfamily. TatD-type hydrolase family.</text>
</comment>
<sequence>MMEIVDIAVNLTGWYNGKQSHTEDLSSVLDRGNHSRCFGGLMHAAYAQGVQNIMITGTDEEDSFEALKLARTDGVVFVEKGEEQVMNELKRVLEEGKGKISAIGECGLDYERTQYCSPDLQKIYFEKQFELSELSGLPIFFHLRDAADDFIDIVRRNRHRFTRGTLSEAERLIGLDLYIGINGCSLKTEENVNVVKSLPLDRLMVETDAPWCEIRKSHAGHKYVKTEFTSRDKKKWSSENLVKGRNEPCAIIQVVEVIAGCQGKTTEEVCRVTTQNAKKVFFHKE</sequence>
<feature type="binding site" evidence="5">
    <location>
        <position position="105"/>
    </location>
    <ligand>
        <name>a divalent metal cation</name>
        <dbReference type="ChEBI" id="CHEBI:60240"/>
        <label>1</label>
    </ligand>
</feature>
<keyword evidence="7" id="KW-1185">Reference proteome</keyword>
<dbReference type="Gene3D" id="3.20.20.140">
    <property type="entry name" value="Metal-dependent hydrolases"/>
    <property type="match status" value="1"/>
</dbReference>
<name>A0A2P6NFE9_9EUKA</name>
<dbReference type="InterPro" id="IPR018228">
    <property type="entry name" value="DNase_TatD-rel_CS"/>
</dbReference>
<dbReference type="Pfam" id="PF01026">
    <property type="entry name" value="TatD_DNase"/>
    <property type="match status" value="1"/>
</dbReference>
<gene>
    <name evidence="6" type="ORF">PROFUN_10036</name>
</gene>
<dbReference type="InterPro" id="IPR032466">
    <property type="entry name" value="Metal_Hydrolase"/>
</dbReference>
<evidence type="ECO:0000256" key="3">
    <source>
        <dbReference type="ARBA" id="ARBA00022723"/>
    </source>
</evidence>
<dbReference type="InterPro" id="IPR050891">
    <property type="entry name" value="TatD-type_Hydrolase"/>
</dbReference>
<dbReference type="FunCoup" id="A0A2P6NFE9">
    <property type="interactions" value="162"/>
</dbReference>
<feature type="binding site" evidence="5">
    <location>
        <position position="159"/>
    </location>
    <ligand>
        <name>a divalent metal cation</name>
        <dbReference type="ChEBI" id="CHEBI:60240"/>
        <label>2</label>
    </ligand>
</feature>
<accession>A0A2P6NFE9</accession>
<evidence type="ECO:0000313" key="7">
    <source>
        <dbReference type="Proteomes" id="UP000241769"/>
    </source>
</evidence>
<feature type="binding site" evidence="5">
    <location>
        <position position="208"/>
    </location>
    <ligand>
        <name>a divalent metal cation</name>
        <dbReference type="ChEBI" id="CHEBI:60240"/>
        <label>1</label>
    </ligand>
</feature>
<dbReference type="GO" id="GO:0046872">
    <property type="term" value="F:metal ion binding"/>
    <property type="evidence" value="ECO:0007669"/>
    <property type="project" value="UniProtKB-KW"/>
</dbReference>
<dbReference type="GO" id="GO:0005829">
    <property type="term" value="C:cytosol"/>
    <property type="evidence" value="ECO:0007669"/>
    <property type="project" value="TreeGrafter"/>
</dbReference>
<keyword evidence="3 5" id="KW-0479">Metal-binding</keyword>
<dbReference type="Proteomes" id="UP000241769">
    <property type="component" value="Unassembled WGS sequence"/>
</dbReference>
<comment type="caution">
    <text evidence="6">The sequence shown here is derived from an EMBL/GenBank/DDBJ whole genome shotgun (WGS) entry which is preliminary data.</text>
</comment>